<keyword evidence="14" id="KW-0464">Manganese</keyword>
<feature type="binding site" evidence="19">
    <location>
        <position position="298"/>
    </location>
    <ligand>
        <name>ATP</name>
        <dbReference type="ChEBI" id="CHEBI:30616"/>
        <label>1</label>
    </ligand>
</feature>
<evidence type="ECO:0000256" key="8">
    <source>
        <dbReference type="ARBA" id="ARBA00022723"/>
    </source>
</evidence>
<feature type="binding site" evidence="19">
    <location>
        <position position="732"/>
    </location>
    <ligand>
        <name>ATP</name>
        <dbReference type="ChEBI" id="CHEBI:30616"/>
        <label>2</label>
    </ligand>
</feature>
<evidence type="ECO:0000313" key="23">
    <source>
        <dbReference type="Proteomes" id="UP000032232"/>
    </source>
</evidence>
<feature type="binding site" evidence="19">
    <location>
        <position position="312"/>
    </location>
    <ligand>
        <name>Mn(2+)</name>
        <dbReference type="ChEBI" id="CHEBI:29035"/>
        <label>1</label>
    </ligand>
</feature>
<dbReference type="Gene3D" id="1.10.1030.10">
    <property type="entry name" value="Carbamoyl-phosphate synthetase, large subunit oligomerisation domain"/>
    <property type="match status" value="1"/>
</dbReference>
<evidence type="ECO:0000256" key="4">
    <source>
        <dbReference type="ARBA" id="ARBA00009799"/>
    </source>
</evidence>
<feature type="binding site" evidence="19">
    <location>
        <position position="254"/>
    </location>
    <ligand>
        <name>ATP</name>
        <dbReference type="ChEBI" id="CHEBI:30616"/>
        <label>1</label>
    </ligand>
</feature>
<evidence type="ECO:0000256" key="11">
    <source>
        <dbReference type="ARBA" id="ARBA00022840"/>
    </source>
</evidence>
<feature type="binding site" evidence="19">
    <location>
        <position position="314"/>
    </location>
    <ligand>
        <name>Mg(2+)</name>
        <dbReference type="ChEBI" id="CHEBI:18420"/>
        <label>2</label>
    </ligand>
</feature>
<dbReference type="InterPro" id="IPR011761">
    <property type="entry name" value="ATP-grasp"/>
</dbReference>
<dbReference type="Pfam" id="PF02787">
    <property type="entry name" value="CPSase_L_D3"/>
    <property type="match status" value="1"/>
</dbReference>
<feature type="binding site" evidence="19">
    <location>
        <position position="256"/>
    </location>
    <ligand>
        <name>ATP</name>
        <dbReference type="ChEBI" id="CHEBI:30616"/>
        <label>1</label>
    </ligand>
</feature>
<evidence type="ECO:0000256" key="6">
    <source>
        <dbReference type="ARBA" id="ARBA00022598"/>
    </source>
</evidence>
<dbReference type="Pfam" id="PF02142">
    <property type="entry name" value="MGS"/>
    <property type="match status" value="1"/>
</dbReference>
<dbReference type="Gene3D" id="3.30.1490.20">
    <property type="entry name" value="ATP-grasp fold, A domain"/>
    <property type="match status" value="1"/>
</dbReference>
<feature type="binding site" evidence="19">
    <location>
        <position position="771"/>
    </location>
    <ligand>
        <name>ATP</name>
        <dbReference type="ChEBI" id="CHEBI:30616"/>
        <label>2</label>
    </ligand>
</feature>
<keyword evidence="9 19" id="KW-0677">Repeat</keyword>
<feature type="binding site" evidence="19">
    <location>
        <position position="312"/>
    </location>
    <ligand>
        <name>Mn(2+)</name>
        <dbReference type="ChEBI" id="CHEBI:29035"/>
        <label>2</label>
    </ligand>
</feature>
<accession>A0A0D1EIM9</accession>
<dbReference type="PRINTS" id="PR00098">
    <property type="entry name" value="CPSASE"/>
</dbReference>
<comment type="cofactor">
    <cofactor evidence="1">
        <name>Mn(2+)</name>
        <dbReference type="ChEBI" id="CHEBI:29035"/>
    </cofactor>
</comment>
<keyword evidence="7 19" id="KW-0028">Amino-acid biosynthesis</keyword>
<dbReference type="InterPro" id="IPR011607">
    <property type="entry name" value="MGS-like_dom"/>
</dbReference>
<evidence type="ECO:0000256" key="14">
    <source>
        <dbReference type="ARBA" id="ARBA00023211"/>
    </source>
</evidence>
<evidence type="ECO:0000256" key="3">
    <source>
        <dbReference type="ARBA" id="ARBA00005077"/>
    </source>
</evidence>
<dbReference type="InterPro" id="IPR016185">
    <property type="entry name" value="PreATP-grasp_dom_sf"/>
</dbReference>
<dbReference type="GO" id="GO:0044205">
    <property type="term" value="P:'de novo' UMP biosynthetic process"/>
    <property type="evidence" value="ECO:0007669"/>
    <property type="project" value="UniProtKB-UniRule"/>
</dbReference>
<dbReference type="InterPro" id="IPR005480">
    <property type="entry name" value="CPSase_lsu_oligo"/>
</dbReference>
<dbReference type="GO" id="GO:0005737">
    <property type="term" value="C:cytoplasm"/>
    <property type="evidence" value="ECO:0007669"/>
    <property type="project" value="TreeGrafter"/>
</dbReference>
<feature type="binding site" evidence="19">
    <location>
        <position position="129"/>
    </location>
    <ligand>
        <name>ATP</name>
        <dbReference type="ChEBI" id="CHEBI:30616"/>
        <label>1</label>
    </ligand>
</feature>
<dbReference type="PANTHER" id="PTHR11405:SF53">
    <property type="entry name" value="CARBAMOYL-PHOSPHATE SYNTHASE [AMMONIA], MITOCHONDRIAL"/>
    <property type="match status" value="1"/>
</dbReference>
<comment type="domain">
    <text evidence="19">The large subunit is composed of 2 ATP-grasp domains that are involved in binding the 2 ATP molecules needed for carbamoyl phosphate synthesis. The N-terminal ATP-grasp domain (referred to as the carboxyphosphate synthetic component) catalyzes the ATP-dependent phosphorylation of hydrogencarbonate to carboxyphosphate and the subsequent nucleophilic attack by ammonia to form a carbamate intermediate. The C-terminal ATP-grasp domain (referred to as the carbamoyl phosphate synthetic component) then catalyzes the phosphorylation of carbamate with the second ATP to form the end product carbamoyl phosphate. The reactive and unstable enzyme intermediates are sequentially channeled from one active site to the next through the interior of the protein over a distance of at least 96 A.</text>
</comment>
<keyword evidence="5 19" id="KW-0055">Arginine biosynthesis</keyword>
<dbReference type="Pfam" id="PF02786">
    <property type="entry name" value="CPSase_L_D2"/>
    <property type="match status" value="2"/>
</dbReference>
<feature type="domain" description="MGS-like" evidence="21">
    <location>
        <begin position="973"/>
        <end position="1105"/>
    </location>
</feature>
<dbReference type="Gene3D" id="3.30.470.20">
    <property type="entry name" value="ATP-grasp fold, B domain"/>
    <property type="match status" value="2"/>
</dbReference>
<reference evidence="22 23" key="1">
    <citation type="submission" date="2015-02" db="EMBL/GenBank/DDBJ databases">
        <title>Genome Sequence of Jannaschia aquimarina DSM28248, a member of the Roseobacter clade.</title>
        <authorList>
            <person name="Voget S."/>
            <person name="Daniel R."/>
        </authorList>
    </citation>
    <scope>NUCLEOTIDE SEQUENCE [LARGE SCALE GENOMIC DNA]</scope>
    <source>
        <strain evidence="22 23">GSW-M26</strain>
    </source>
</reference>
<evidence type="ECO:0000256" key="1">
    <source>
        <dbReference type="ARBA" id="ARBA00001936"/>
    </source>
</evidence>
<dbReference type="PANTHER" id="PTHR11405">
    <property type="entry name" value="CARBAMOYLTRANSFERASE FAMILY MEMBER"/>
    <property type="match status" value="1"/>
</dbReference>
<dbReference type="OrthoDB" id="9804197at2"/>
<dbReference type="EC" id="6.3.4.16" evidence="19"/>
<dbReference type="SMART" id="SM01096">
    <property type="entry name" value="CPSase_L_D3"/>
    <property type="match status" value="1"/>
</dbReference>
<evidence type="ECO:0000256" key="7">
    <source>
        <dbReference type="ARBA" id="ARBA00022605"/>
    </source>
</evidence>
<dbReference type="Gene3D" id="3.40.50.20">
    <property type="match status" value="2"/>
</dbReference>
<feature type="binding site" evidence="19">
    <location>
        <position position="804"/>
    </location>
    <ligand>
        <name>ATP</name>
        <dbReference type="ChEBI" id="CHEBI:30616"/>
        <label>2</label>
    </ligand>
</feature>
<dbReference type="UniPathway" id="UPA00068">
    <property type="reaction ID" value="UER00171"/>
</dbReference>
<dbReference type="UniPathway" id="UPA00070">
    <property type="reaction ID" value="UER00115"/>
</dbReference>
<feature type="binding site" evidence="19">
    <location>
        <position position="223"/>
    </location>
    <ligand>
        <name>ATP</name>
        <dbReference type="ChEBI" id="CHEBI:30616"/>
        <label>1</label>
    </ligand>
</feature>
<evidence type="ECO:0000256" key="15">
    <source>
        <dbReference type="ARBA" id="ARBA00047359"/>
    </source>
</evidence>
<dbReference type="GO" id="GO:0006541">
    <property type="term" value="P:glutamine metabolic process"/>
    <property type="evidence" value="ECO:0007669"/>
    <property type="project" value="TreeGrafter"/>
</dbReference>
<dbReference type="PROSITE" id="PS51257">
    <property type="entry name" value="PROKAR_LIPOPROTEIN"/>
    <property type="match status" value="1"/>
</dbReference>
<dbReference type="InterPro" id="IPR013815">
    <property type="entry name" value="ATP_grasp_subdomain_1"/>
</dbReference>
<evidence type="ECO:0000256" key="19">
    <source>
        <dbReference type="HAMAP-Rule" id="MF_01210"/>
    </source>
</evidence>
<feature type="binding site" evidence="19">
    <location>
        <position position="298"/>
    </location>
    <ligand>
        <name>Mn(2+)</name>
        <dbReference type="ChEBI" id="CHEBI:29035"/>
        <label>1</label>
    </ligand>
</feature>
<feature type="binding site" evidence="19">
    <location>
        <position position="858"/>
    </location>
    <ligand>
        <name>ATP</name>
        <dbReference type="ChEBI" id="CHEBI:30616"/>
        <label>2</label>
    </ligand>
</feature>
<dbReference type="InterPro" id="IPR033937">
    <property type="entry name" value="MGS_CPS_CarB"/>
</dbReference>
<feature type="binding site" evidence="19">
    <location>
        <position position="805"/>
    </location>
    <ligand>
        <name>ATP</name>
        <dbReference type="ChEBI" id="CHEBI:30616"/>
        <label>2</label>
    </ligand>
</feature>
<dbReference type="FunFam" id="3.30.470.20:FF:000007">
    <property type="entry name" value="Carbamoyl-phosphate synthase large chain"/>
    <property type="match status" value="1"/>
</dbReference>
<sequence length="1105" mass="119442">MPKRTDIQSIMIIGAGPIVIGQACEFDYSGAQACKALREEGYRVILVNSNPATIMTDPGLADATYIEPITPDVVAKIIEKERPDALLPTMGGQTGLNTSLALDDMGVLEKFGVELIGAKRAAIEMAEDRKLFREAMDRLGIENPKATIVDAPKREDGSYDIAAGMGIAMEALEFVGLPAIIRPAFTLGGTGGGVAYNRADYERICRTGLEASPVAQILVDESLLGWKEFEMEVVRDKADNAIIVCSIENVDPMGVHTGDSITVAPALTLTDKEYQLMRTHSINVLREIGVETGGSNVQWAVNPADGRMVVIEMNPRVSRSSALASKATGFPIAKIAAKLAVGYTLDELDNDITGVTPASFEPSIDYVVTKIPRFAFEKFPGAEPLLTTAMKSVGEAMAIGRTIHESLQKALASMETGLTGFDEIALPDDPAAVKAELSRQTPDRLRVIAQAMRQGLSDDEINAVTHFDPWFLSRIREIVEAEAQIRKDGLPVTEDSLRRLKMMGFTDARLAKLTGRSEDNVRRARLNLGVTAQFKRIDTCAAEFEAQTPYMYSTYETPVMGEAECESRPTDAKKVVILGGGPNRIGQGIEFDYCCCHACFALSDAGYETIMVNCNPETVSTDYDTSDRLYFEPLTFEHVMEILRVEQENGTLHGVIVQFGGQTPLKLANALHDAGIPILGTTPDAIDLAEDRERFAALVERLGLKQPRNAIAHSDDEARIRAEELGYPLVIRPSYVLGGRAMEIVRDTAQLERYIRDAVVVSGDSPVLLDSYLSGAIEVDVDALSDGKEVHVAGIMQHIEEAGVHSGDSACCLPPHSLPDDVVAEIRRQTEALAKALKVVGLMNVQFAVKDGEIYLIEVNPRASRTVPFVAKAVDSAIASIAARLMAGEPLSNFPLRDPYPEGTVDHLPMGDAMMLAHAHTPWFSVKEAVLPFARFPGVDTLLGPEMRSTGEVMGWDRSFARAFLKAQLGAGTTLPENGTVFLSIKDADKTDQLVETATLLRDQGFRILATSGTAAFLAEHGIEAATVNKAYEGGRTIVDVLKDGEVALVMNSTEGAQAVEDSRSMRAVALSDRIPYYTTLAGAHAAARAMAARAEGAVEVRSLQ</sequence>
<comment type="cofactor">
    <cofactor evidence="19">
        <name>Mg(2+)</name>
        <dbReference type="ChEBI" id="CHEBI:18420"/>
    </cofactor>
    <cofactor evidence="19">
        <name>Mn(2+)</name>
        <dbReference type="ChEBI" id="CHEBI:29035"/>
    </cofactor>
    <text evidence="19">Binds 4 Mg(2+) or Mn(2+) ions per subunit.</text>
</comment>
<dbReference type="Proteomes" id="UP000032232">
    <property type="component" value="Unassembled WGS sequence"/>
</dbReference>
<feature type="binding site" evidence="19">
    <location>
        <position position="255"/>
    </location>
    <ligand>
        <name>ATP</name>
        <dbReference type="ChEBI" id="CHEBI:30616"/>
        <label>1</label>
    </ligand>
</feature>
<feature type="binding site" evidence="19">
    <location>
        <position position="846"/>
    </location>
    <ligand>
        <name>Mn(2+)</name>
        <dbReference type="ChEBI" id="CHEBI:29035"/>
        <label>3</label>
    </ligand>
</feature>
<dbReference type="SUPFAM" id="SSF52335">
    <property type="entry name" value="Methylglyoxal synthase-like"/>
    <property type="match status" value="1"/>
</dbReference>
<evidence type="ECO:0000256" key="5">
    <source>
        <dbReference type="ARBA" id="ARBA00022571"/>
    </source>
</evidence>
<dbReference type="GO" id="GO:0046872">
    <property type="term" value="F:metal ion binding"/>
    <property type="evidence" value="ECO:0007669"/>
    <property type="project" value="UniProtKB-KW"/>
</dbReference>
<keyword evidence="6 19" id="KW-0436">Ligase</keyword>
<dbReference type="Gene3D" id="3.40.50.1380">
    <property type="entry name" value="Methylglyoxal synthase-like domain"/>
    <property type="match status" value="1"/>
</dbReference>
<dbReference type="Pfam" id="PF25596">
    <property type="entry name" value="CPSase_L_D1"/>
    <property type="match status" value="2"/>
</dbReference>
<dbReference type="AlphaFoldDB" id="A0A0D1EIM9"/>
<evidence type="ECO:0000256" key="18">
    <source>
        <dbReference type="ARBA" id="ARBA00062056"/>
    </source>
</evidence>
<dbReference type="InterPro" id="IPR006275">
    <property type="entry name" value="CPSase_lsu"/>
</dbReference>
<dbReference type="SUPFAM" id="SSF56059">
    <property type="entry name" value="Glutathione synthetase ATP-binding domain-like"/>
    <property type="match status" value="2"/>
</dbReference>
<dbReference type="HAMAP" id="MF_01210_A">
    <property type="entry name" value="CPSase_L_chain_A"/>
    <property type="match status" value="1"/>
</dbReference>
<evidence type="ECO:0000256" key="10">
    <source>
        <dbReference type="ARBA" id="ARBA00022741"/>
    </source>
</evidence>
<dbReference type="STRING" id="935700.jaqu_06720"/>
<dbReference type="PROSITE" id="PS00867">
    <property type="entry name" value="CPSASE_2"/>
    <property type="match status" value="2"/>
</dbReference>
<evidence type="ECO:0000256" key="13">
    <source>
        <dbReference type="ARBA" id="ARBA00022975"/>
    </source>
</evidence>
<feature type="binding site" evidence="19">
    <location>
        <position position="773"/>
    </location>
    <ligand>
        <name>ATP</name>
        <dbReference type="ChEBI" id="CHEBI:30616"/>
        <label>2</label>
    </ligand>
</feature>
<comment type="catalytic activity">
    <reaction evidence="16 19">
        <text>hydrogencarbonate + L-glutamine + 2 ATP + H2O = carbamoyl phosphate + L-glutamate + 2 ADP + phosphate + 2 H(+)</text>
        <dbReference type="Rhea" id="RHEA:18633"/>
        <dbReference type="ChEBI" id="CHEBI:15377"/>
        <dbReference type="ChEBI" id="CHEBI:15378"/>
        <dbReference type="ChEBI" id="CHEBI:17544"/>
        <dbReference type="ChEBI" id="CHEBI:29985"/>
        <dbReference type="ChEBI" id="CHEBI:30616"/>
        <dbReference type="ChEBI" id="CHEBI:43474"/>
        <dbReference type="ChEBI" id="CHEBI:58228"/>
        <dbReference type="ChEBI" id="CHEBI:58359"/>
        <dbReference type="ChEBI" id="CHEBI:456216"/>
        <dbReference type="EC" id="6.3.5.5"/>
    </reaction>
</comment>
<proteinExistence type="inferred from homology"/>
<feature type="binding site" evidence="19">
    <location>
        <position position="860"/>
    </location>
    <ligand>
        <name>Mg(2+)</name>
        <dbReference type="ChEBI" id="CHEBI:18420"/>
        <label>4</label>
    </ligand>
</feature>
<evidence type="ECO:0000259" key="21">
    <source>
        <dbReference type="PROSITE" id="PS51855"/>
    </source>
</evidence>
<feature type="region of interest" description="Allosteric domain" evidence="19">
    <location>
        <begin position="973"/>
        <end position="1105"/>
    </location>
</feature>
<dbReference type="RefSeq" id="WP_043917528.1">
    <property type="nucleotide sequence ID" value="NZ_FZPF01000002.1"/>
</dbReference>
<feature type="binding site" evidence="19">
    <location>
        <position position="806"/>
    </location>
    <ligand>
        <name>ATP</name>
        <dbReference type="ChEBI" id="CHEBI:30616"/>
        <label>2</label>
    </ligand>
</feature>
<feature type="domain" description="ATP-grasp" evidence="20">
    <location>
        <begin position="696"/>
        <end position="887"/>
    </location>
</feature>
<feature type="binding site" evidence="19">
    <location>
        <position position="846"/>
    </location>
    <ligand>
        <name>Mg(2+)</name>
        <dbReference type="ChEBI" id="CHEBI:18420"/>
        <label>3</label>
    </ligand>
</feature>
<feature type="binding site" evidence="19">
    <location>
        <position position="189"/>
    </location>
    <ligand>
        <name>ATP</name>
        <dbReference type="ChEBI" id="CHEBI:30616"/>
        <label>1</label>
    </ligand>
</feature>
<keyword evidence="11 19" id="KW-0067">ATP-binding</keyword>
<feature type="binding site" evidence="19">
    <location>
        <position position="846"/>
    </location>
    <ligand>
        <name>ATP</name>
        <dbReference type="ChEBI" id="CHEBI:30616"/>
        <label>2</label>
    </ligand>
</feature>
<feature type="binding site" evidence="19">
    <location>
        <position position="182"/>
    </location>
    <ligand>
        <name>ATP</name>
        <dbReference type="ChEBI" id="CHEBI:30616"/>
        <label>1</label>
    </ligand>
</feature>
<feature type="binding site" evidence="19">
    <location>
        <position position="858"/>
    </location>
    <ligand>
        <name>Mn(2+)</name>
        <dbReference type="ChEBI" id="CHEBI:29035"/>
        <label>4</label>
    </ligand>
</feature>
<feature type="binding site" evidence="19">
    <location>
        <position position="188"/>
    </location>
    <ligand>
        <name>ATP</name>
        <dbReference type="ChEBI" id="CHEBI:30616"/>
        <label>1</label>
    </ligand>
</feature>
<feature type="binding site" evidence="19">
    <location>
        <position position="858"/>
    </location>
    <ligand>
        <name>Mn(2+)</name>
        <dbReference type="ChEBI" id="CHEBI:29035"/>
        <label>3</label>
    </ligand>
</feature>
<dbReference type="PROSITE" id="PS00866">
    <property type="entry name" value="CPSASE_1"/>
    <property type="match status" value="1"/>
</dbReference>
<evidence type="ECO:0000256" key="17">
    <source>
        <dbReference type="ARBA" id="ARBA00057223"/>
    </source>
</evidence>
<comment type="similarity">
    <text evidence="4 19">Belongs to the CarB family.</text>
</comment>
<feature type="binding site" evidence="19">
    <location>
        <position position="298"/>
    </location>
    <ligand>
        <name>Mg(2+)</name>
        <dbReference type="ChEBI" id="CHEBI:18420"/>
        <label>1</label>
    </ligand>
</feature>
<dbReference type="InterPro" id="IPR036897">
    <property type="entry name" value="CarbamoylP_synth_lsu_oligo_sf"/>
</dbReference>
<dbReference type="PROSITE" id="PS51855">
    <property type="entry name" value="MGS"/>
    <property type="match status" value="1"/>
</dbReference>
<keyword evidence="13 19" id="KW-0665">Pyrimidine biosynthesis</keyword>
<comment type="pathway">
    <text evidence="3 19">Amino-acid biosynthesis; L-arginine biosynthesis; carbamoyl phosphate from bicarbonate: step 1/1.</text>
</comment>
<feature type="binding site" evidence="19">
    <location>
        <position position="228"/>
    </location>
    <ligand>
        <name>ATP</name>
        <dbReference type="ChEBI" id="CHEBI:30616"/>
        <label>1</label>
    </ligand>
</feature>
<comment type="catalytic activity">
    <reaction evidence="15 19">
        <text>hydrogencarbonate + NH4(+) + 2 ATP = carbamoyl phosphate + 2 ADP + phosphate + 2 H(+)</text>
        <dbReference type="Rhea" id="RHEA:18029"/>
        <dbReference type="ChEBI" id="CHEBI:15378"/>
        <dbReference type="ChEBI" id="CHEBI:17544"/>
        <dbReference type="ChEBI" id="CHEBI:28938"/>
        <dbReference type="ChEBI" id="CHEBI:30616"/>
        <dbReference type="ChEBI" id="CHEBI:43474"/>
        <dbReference type="ChEBI" id="CHEBI:58228"/>
        <dbReference type="ChEBI" id="CHEBI:456216"/>
        <dbReference type="EC" id="6.3.4.16"/>
    </reaction>
</comment>
<dbReference type="InterPro" id="IPR005483">
    <property type="entry name" value="CPSase_dom"/>
</dbReference>
<evidence type="ECO:0000256" key="12">
    <source>
        <dbReference type="ARBA" id="ARBA00022842"/>
    </source>
</evidence>
<dbReference type="FunFam" id="3.30.470.20:FF:000013">
    <property type="entry name" value="Carbamoyl-phosphate synthase large chain"/>
    <property type="match status" value="1"/>
</dbReference>
<feature type="binding site" evidence="19">
    <location>
        <position position="314"/>
    </location>
    <ligand>
        <name>Mn(2+)</name>
        <dbReference type="ChEBI" id="CHEBI:29035"/>
        <label>2</label>
    </ligand>
</feature>
<feature type="binding site" evidence="19">
    <location>
        <position position="221"/>
    </location>
    <ligand>
        <name>ATP</name>
        <dbReference type="ChEBI" id="CHEBI:30616"/>
        <label>1</label>
    </ligand>
</feature>
<keyword evidence="10 19" id="KW-0547">Nucleotide-binding</keyword>
<comment type="function">
    <text evidence="17 19">Large subunit of the glutamine-dependent carbamoyl phosphate synthetase (CPSase). CPSase catalyzes the formation of carbamoyl phosphate from the ammonia moiety of glutamine, carbonate, and phosphate donated by ATP, constituting the first step of 2 biosynthetic pathways, one leading to arginine and/or urea and the other to pyrimidine nucleotides. The large subunit (synthetase) binds the substrates ammonia (free or transferred from glutamine from the small subunit), hydrogencarbonate and ATP and carries out an ATP-coupled ligase reaction, activating hydrogencarbonate by forming carboxy phosphate which reacts with ammonia to form carbamoyl phosphate.</text>
</comment>
<name>A0A0D1EIM9_9RHOB</name>
<dbReference type="CDD" id="cd01424">
    <property type="entry name" value="MGS_CPS_II"/>
    <property type="match status" value="1"/>
</dbReference>
<dbReference type="NCBIfam" id="NF003671">
    <property type="entry name" value="PRK05294.1"/>
    <property type="match status" value="1"/>
</dbReference>
<dbReference type="NCBIfam" id="TIGR01369">
    <property type="entry name" value="CPSaseII_lrg"/>
    <property type="match status" value="1"/>
</dbReference>
<dbReference type="GO" id="GO:0004088">
    <property type="term" value="F:carbamoyl-phosphate synthase (glutamine-hydrolyzing) activity"/>
    <property type="evidence" value="ECO:0007669"/>
    <property type="project" value="UniProtKB-UniRule"/>
</dbReference>
<dbReference type="FunFam" id="1.10.1030.10:FF:000002">
    <property type="entry name" value="Carbamoyl-phosphate synthase large chain"/>
    <property type="match status" value="1"/>
</dbReference>
<dbReference type="PATRIC" id="fig|935700.4.peg.710"/>
<comment type="caution">
    <text evidence="19">Lacks conserved residue(s) required for the propagation of feature annotation.</text>
</comment>
<dbReference type="NCBIfam" id="NF009455">
    <property type="entry name" value="PRK12815.1"/>
    <property type="match status" value="1"/>
</dbReference>
<protein>
    <recommendedName>
        <fullName evidence="19">Carbamoyl phosphate synthase large chain</fullName>
        <ecNumber evidence="19">6.3.4.16</ecNumber>
        <ecNumber evidence="19">6.3.5.5</ecNumber>
    </recommendedName>
    <alternativeName>
        <fullName evidence="19">Carbamoyl phosphate synthetase ammonia chain</fullName>
    </alternativeName>
</protein>
<feature type="binding site" evidence="19">
    <location>
        <position position="312"/>
    </location>
    <ligand>
        <name>ATP</name>
        <dbReference type="ChEBI" id="CHEBI:30616"/>
        <label>1</label>
    </ligand>
</feature>
<dbReference type="InterPro" id="IPR058047">
    <property type="entry name" value="CPSase_preATP-grasp"/>
</dbReference>
<dbReference type="HAMAP" id="MF_01210_B">
    <property type="entry name" value="CPSase_L_chain_B"/>
    <property type="match status" value="1"/>
</dbReference>
<dbReference type="EC" id="6.3.5.5" evidence="19"/>
<keyword evidence="23" id="KW-1185">Reference proteome</keyword>
<feature type="binding site" evidence="19">
    <location>
        <position position="312"/>
    </location>
    <ligand>
        <name>Mg(2+)</name>
        <dbReference type="ChEBI" id="CHEBI:18420"/>
        <label>2</label>
    </ligand>
</feature>
<dbReference type="FunFam" id="3.40.50.20:FF:000003">
    <property type="entry name" value="Carbamoyl-phosphate synthase large chain"/>
    <property type="match status" value="1"/>
</dbReference>
<dbReference type="SUPFAM" id="SSF48108">
    <property type="entry name" value="Carbamoyl phosphate synthetase, large subunit connection domain"/>
    <property type="match status" value="1"/>
</dbReference>
<dbReference type="SMART" id="SM00851">
    <property type="entry name" value="MGS"/>
    <property type="match status" value="1"/>
</dbReference>
<comment type="subunit">
    <text evidence="18 19">Composed of two chains; the small (or glutamine) chain promotes the hydrolysis of glutamine to ammonia, which is used by the large (or ammonia) chain to synthesize carbamoyl phosphate. Tetramer of heterodimers (alpha,beta)4.</text>
</comment>
<dbReference type="InterPro" id="IPR036914">
    <property type="entry name" value="MGS-like_dom_sf"/>
</dbReference>
<feature type="domain" description="ATP-grasp" evidence="20">
    <location>
        <begin position="133"/>
        <end position="341"/>
    </location>
</feature>
<evidence type="ECO:0000313" key="22">
    <source>
        <dbReference type="EMBL" id="KIT17484.1"/>
    </source>
</evidence>
<dbReference type="SUPFAM" id="SSF52440">
    <property type="entry name" value="PreATP-grasp domain"/>
    <property type="match status" value="2"/>
</dbReference>
<dbReference type="PROSITE" id="PS50975">
    <property type="entry name" value="ATP_GRASP"/>
    <property type="match status" value="2"/>
</dbReference>
<evidence type="ECO:0000256" key="9">
    <source>
        <dbReference type="ARBA" id="ARBA00022737"/>
    </source>
</evidence>
<dbReference type="EMBL" id="JYFE01000017">
    <property type="protein sequence ID" value="KIT17484.1"/>
    <property type="molecule type" value="Genomic_DNA"/>
</dbReference>
<gene>
    <name evidence="19 22" type="primary">carB</name>
    <name evidence="22" type="ORF">jaqu_06720</name>
</gene>
<evidence type="ECO:0000256" key="2">
    <source>
        <dbReference type="ARBA" id="ARBA00004812"/>
    </source>
</evidence>
<feature type="binding site" evidence="19">
    <location>
        <position position="803"/>
    </location>
    <ligand>
        <name>ATP</name>
        <dbReference type="ChEBI" id="CHEBI:30616"/>
        <label>2</label>
    </ligand>
</feature>
<dbReference type="GO" id="GO:0004087">
    <property type="term" value="F:carbamoyl-phosphate synthase (ammonia) activity"/>
    <property type="evidence" value="ECO:0007669"/>
    <property type="project" value="UniProtKB-EC"/>
</dbReference>
<evidence type="ECO:0000259" key="20">
    <source>
        <dbReference type="PROSITE" id="PS50975"/>
    </source>
</evidence>
<keyword evidence="8" id="KW-0479">Metal-binding</keyword>
<dbReference type="GO" id="GO:0006526">
    <property type="term" value="P:L-arginine biosynthetic process"/>
    <property type="evidence" value="ECO:0007669"/>
    <property type="project" value="UniProtKB-UniRule"/>
</dbReference>
<evidence type="ECO:0000256" key="16">
    <source>
        <dbReference type="ARBA" id="ARBA00048816"/>
    </source>
</evidence>
<dbReference type="GO" id="GO:0005524">
    <property type="term" value="F:ATP binding"/>
    <property type="evidence" value="ECO:0007669"/>
    <property type="project" value="UniProtKB-UniRule"/>
</dbReference>
<organism evidence="22 23">
    <name type="scientific">Jannaschia aquimarina</name>
    <dbReference type="NCBI Taxonomy" id="935700"/>
    <lineage>
        <taxon>Bacteria</taxon>
        <taxon>Pseudomonadati</taxon>
        <taxon>Pseudomonadota</taxon>
        <taxon>Alphaproteobacteria</taxon>
        <taxon>Rhodobacterales</taxon>
        <taxon>Roseobacteraceae</taxon>
        <taxon>Jannaschia</taxon>
    </lineage>
</organism>
<comment type="pathway">
    <text evidence="2 19">Pyrimidine metabolism; UMP biosynthesis via de novo pathway; (S)-dihydroorotate from bicarbonate: step 1/3.</text>
</comment>
<dbReference type="FunFam" id="3.40.50.20:FF:000001">
    <property type="entry name" value="Carbamoyl-phosphate synthase large chain"/>
    <property type="match status" value="1"/>
</dbReference>
<feature type="binding site" evidence="19">
    <location>
        <position position="312"/>
    </location>
    <ligand>
        <name>Mg(2+)</name>
        <dbReference type="ChEBI" id="CHEBI:18420"/>
        <label>1</label>
    </ligand>
</feature>
<feature type="binding site" evidence="19">
    <location>
        <position position="858"/>
    </location>
    <ligand>
        <name>Mg(2+)</name>
        <dbReference type="ChEBI" id="CHEBI:18420"/>
        <label>3</label>
    </ligand>
</feature>
<keyword evidence="12" id="KW-0460">Magnesium</keyword>
<feature type="region of interest" description="Carboxyphosphate synthetic domain" evidence="19">
    <location>
        <begin position="1"/>
        <end position="415"/>
    </location>
</feature>
<feature type="binding site" evidence="19">
    <location>
        <position position="778"/>
    </location>
    <ligand>
        <name>ATP</name>
        <dbReference type="ChEBI" id="CHEBI:30616"/>
        <label>2</label>
    </ligand>
</feature>
<dbReference type="InterPro" id="IPR005479">
    <property type="entry name" value="CPAse_ATP-bd"/>
</dbReference>
<comment type="caution">
    <text evidence="22">The sequence shown here is derived from an EMBL/GenBank/DDBJ whole genome shotgun (WGS) entry which is preliminary data.</text>
</comment>
<feature type="binding site" evidence="19">
    <location>
        <position position="858"/>
    </location>
    <ligand>
        <name>Mg(2+)</name>
        <dbReference type="ChEBI" id="CHEBI:18420"/>
        <label>4</label>
    </ligand>
</feature>
<feature type="binding site" evidence="19">
    <location>
        <position position="860"/>
    </location>
    <ligand>
        <name>Mn(2+)</name>
        <dbReference type="ChEBI" id="CHEBI:29035"/>
        <label>4</label>
    </ligand>
</feature>